<name>A0ABQ8FQ21_9PEZI</name>
<keyword evidence="1" id="KW-0812">Transmembrane</keyword>
<evidence type="ECO:0000256" key="1">
    <source>
        <dbReference type="SAM" id="Phobius"/>
    </source>
</evidence>
<organism evidence="2 3">
    <name type="scientific">Macrophomina phaseolina</name>
    <dbReference type="NCBI Taxonomy" id="35725"/>
    <lineage>
        <taxon>Eukaryota</taxon>
        <taxon>Fungi</taxon>
        <taxon>Dikarya</taxon>
        <taxon>Ascomycota</taxon>
        <taxon>Pezizomycotina</taxon>
        <taxon>Dothideomycetes</taxon>
        <taxon>Dothideomycetes incertae sedis</taxon>
        <taxon>Botryosphaeriales</taxon>
        <taxon>Botryosphaeriaceae</taxon>
        <taxon>Macrophomina</taxon>
    </lineage>
</organism>
<keyword evidence="3" id="KW-1185">Reference proteome</keyword>
<gene>
    <name evidence="2" type="ORF">B0J12DRAFT_59677</name>
</gene>
<keyword evidence="1" id="KW-1133">Transmembrane helix</keyword>
<reference evidence="2 3" key="1">
    <citation type="journal article" date="2021" name="Nat. Commun.">
        <title>Genetic determinants of endophytism in the Arabidopsis root mycobiome.</title>
        <authorList>
            <person name="Mesny F."/>
            <person name="Miyauchi S."/>
            <person name="Thiergart T."/>
            <person name="Pickel B."/>
            <person name="Atanasova L."/>
            <person name="Karlsson M."/>
            <person name="Huettel B."/>
            <person name="Barry K.W."/>
            <person name="Haridas S."/>
            <person name="Chen C."/>
            <person name="Bauer D."/>
            <person name="Andreopoulos W."/>
            <person name="Pangilinan J."/>
            <person name="LaButti K."/>
            <person name="Riley R."/>
            <person name="Lipzen A."/>
            <person name="Clum A."/>
            <person name="Drula E."/>
            <person name="Henrissat B."/>
            <person name="Kohler A."/>
            <person name="Grigoriev I.V."/>
            <person name="Martin F.M."/>
            <person name="Hacquard S."/>
        </authorList>
    </citation>
    <scope>NUCLEOTIDE SEQUENCE [LARGE SCALE GENOMIC DNA]</scope>
    <source>
        <strain evidence="2 3">MPI-SDFR-AT-0080</strain>
    </source>
</reference>
<accession>A0ABQ8FQ21</accession>
<protein>
    <recommendedName>
        <fullName evidence="4">Transmembrane protein</fullName>
    </recommendedName>
</protein>
<keyword evidence="1" id="KW-0472">Membrane</keyword>
<dbReference type="EMBL" id="JAGTJR010000104">
    <property type="protein sequence ID" value="KAH7010724.1"/>
    <property type="molecule type" value="Genomic_DNA"/>
</dbReference>
<comment type="caution">
    <text evidence="2">The sequence shown here is derived from an EMBL/GenBank/DDBJ whole genome shotgun (WGS) entry which is preliminary data.</text>
</comment>
<evidence type="ECO:0008006" key="4">
    <source>
        <dbReference type="Google" id="ProtNLM"/>
    </source>
</evidence>
<evidence type="ECO:0000313" key="3">
    <source>
        <dbReference type="Proteomes" id="UP000774617"/>
    </source>
</evidence>
<evidence type="ECO:0000313" key="2">
    <source>
        <dbReference type="EMBL" id="KAH7010724.1"/>
    </source>
</evidence>
<proteinExistence type="predicted"/>
<sequence>MIHVPYRTILPWLAYFPPCNIATAASSSSRSLIIAFYPQRPFVPSTSCVSELFQCPSPPVCRRRLLPAYRAVSLIFCLLFVFPSANTVTGRGRNRRRPSHASPLSCRASNGVVEHAGLGPFLCLARRSALRLVDWWWLRESCGATSRFSSSSLPSSVNRDQKIIRSILWSCVAGVCLKKKKKKKGRSPLIHPVGWHTF</sequence>
<dbReference type="Proteomes" id="UP000774617">
    <property type="component" value="Unassembled WGS sequence"/>
</dbReference>
<feature type="transmembrane region" description="Helical" evidence="1">
    <location>
        <begin position="68"/>
        <end position="88"/>
    </location>
</feature>